<evidence type="ECO:0000256" key="13">
    <source>
        <dbReference type="ARBA" id="ARBA00022918"/>
    </source>
</evidence>
<feature type="compositionally biased region" description="Polar residues" evidence="19">
    <location>
        <begin position="175"/>
        <end position="184"/>
    </location>
</feature>
<dbReference type="GO" id="GO:0006508">
    <property type="term" value="P:proteolysis"/>
    <property type="evidence" value="ECO:0007669"/>
    <property type="project" value="UniProtKB-KW"/>
</dbReference>
<keyword evidence="7" id="KW-0064">Aspartyl protease</keyword>
<keyword evidence="13" id="KW-0695">RNA-directed DNA polymerase</keyword>
<feature type="region of interest" description="Disordered" evidence="19">
    <location>
        <begin position="1114"/>
        <end position="1146"/>
    </location>
</feature>
<keyword evidence="11" id="KW-0460">Magnesium</keyword>
<dbReference type="Proteomes" id="UP001165121">
    <property type="component" value="Unassembled WGS sequence"/>
</dbReference>
<keyword evidence="8" id="KW-0255">Endonuclease</keyword>
<evidence type="ECO:0000256" key="1">
    <source>
        <dbReference type="ARBA" id="ARBA00002180"/>
    </source>
</evidence>
<dbReference type="PROSITE" id="PS50158">
    <property type="entry name" value="ZF_CCHC"/>
    <property type="match status" value="1"/>
</dbReference>
<keyword evidence="4" id="KW-0540">Nuclease</keyword>
<dbReference type="SUPFAM" id="SSF53098">
    <property type="entry name" value="Ribonuclease H-like"/>
    <property type="match status" value="1"/>
</dbReference>
<evidence type="ECO:0000256" key="9">
    <source>
        <dbReference type="ARBA" id="ARBA00022801"/>
    </source>
</evidence>
<dbReference type="PANTHER" id="PTHR42648:SF11">
    <property type="entry name" value="TRANSPOSON TY4-P GAG-POL POLYPROTEIN"/>
    <property type="match status" value="1"/>
</dbReference>
<evidence type="ECO:0000256" key="6">
    <source>
        <dbReference type="ARBA" id="ARBA00022741"/>
    </source>
</evidence>
<comment type="function">
    <text evidence="1">The aspartyl protease (PR) mediates the proteolytic cleavages of the Gag and Gag-Pol polyproteins after assembly of the VLP.</text>
</comment>
<evidence type="ECO:0000256" key="10">
    <source>
        <dbReference type="ARBA" id="ARBA00022840"/>
    </source>
</evidence>
<evidence type="ECO:0000259" key="20">
    <source>
        <dbReference type="PROSITE" id="PS50158"/>
    </source>
</evidence>
<keyword evidence="3" id="KW-0645">Protease</keyword>
<organism evidence="22 23">
    <name type="scientific">Phytophthora fragariaefolia</name>
    <dbReference type="NCBI Taxonomy" id="1490495"/>
    <lineage>
        <taxon>Eukaryota</taxon>
        <taxon>Sar</taxon>
        <taxon>Stramenopiles</taxon>
        <taxon>Oomycota</taxon>
        <taxon>Peronosporomycetes</taxon>
        <taxon>Peronosporales</taxon>
        <taxon>Peronosporaceae</taxon>
        <taxon>Phytophthora</taxon>
    </lineage>
</organism>
<dbReference type="AlphaFoldDB" id="A0A9W6Y1F3"/>
<evidence type="ECO:0000313" key="23">
    <source>
        <dbReference type="Proteomes" id="UP001165121"/>
    </source>
</evidence>
<dbReference type="GO" id="GO:0006310">
    <property type="term" value="P:DNA recombination"/>
    <property type="evidence" value="ECO:0007669"/>
    <property type="project" value="UniProtKB-KW"/>
</dbReference>
<dbReference type="SUPFAM" id="SSF57756">
    <property type="entry name" value="Retrovirus zinc finger-like domains"/>
    <property type="match status" value="1"/>
</dbReference>
<dbReference type="InterPro" id="IPR001878">
    <property type="entry name" value="Znf_CCHC"/>
</dbReference>
<dbReference type="PANTHER" id="PTHR42648">
    <property type="entry name" value="TRANSPOSASE, PUTATIVE-RELATED"/>
    <property type="match status" value="1"/>
</dbReference>
<dbReference type="OrthoDB" id="108458at2759"/>
<accession>A0A9W6Y1F3</accession>
<dbReference type="GO" id="GO:0008270">
    <property type="term" value="F:zinc ion binding"/>
    <property type="evidence" value="ECO:0007669"/>
    <property type="project" value="UniProtKB-KW"/>
</dbReference>
<keyword evidence="12" id="KW-0229">DNA integration</keyword>
<dbReference type="InterPro" id="IPR036397">
    <property type="entry name" value="RNaseH_sf"/>
</dbReference>
<proteinExistence type="predicted"/>
<evidence type="ECO:0000256" key="12">
    <source>
        <dbReference type="ARBA" id="ARBA00022908"/>
    </source>
</evidence>
<evidence type="ECO:0000259" key="21">
    <source>
        <dbReference type="PROSITE" id="PS50994"/>
    </source>
</evidence>
<keyword evidence="14" id="KW-0808">Transferase</keyword>
<dbReference type="GO" id="GO:0003676">
    <property type="term" value="F:nucleic acid binding"/>
    <property type="evidence" value="ECO:0007669"/>
    <property type="project" value="InterPro"/>
</dbReference>
<dbReference type="InterPro" id="IPR036875">
    <property type="entry name" value="Znf_CCHC_sf"/>
</dbReference>
<dbReference type="InterPro" id="IPR025724">
    <property type="entry name" value="GAG-pre-integrase_dom"/>
</dbReference>
<keyword evidence="9" id="KW-0378">Hydrolase</keyword>
<keyword evidence="23" id="KW-1185">Reference proteome</keyword>
<dbReference type="EMBL" id="BSXT01003119">
    <property type="protein sequence ID" value="GMF52662.1"/>
    <property type="molecule type" value="Genomic_DNA"/>
</dbReference>
<feature type="region of interest" description="Disordered" evidence="19">
    <location>
        <begin position="173"/>
        <end position="196"/>
    </location>
</feature>
<feature type="compositionally biased region" description="Basic and acidic residues" evidence="19">
    <location>
        <begin position="1114"/>
        <end position="1135"/>
    </location>
</feature>
<evidence type="ECO:0000256" key="2">
    <source>
        <dbReference type="ARBA" id="ARBA00022612"/>
    </source>
</evidence>
<dbReference type="InterPro" id="IPR057670">
    <property type="entry name" value="SH3_retrovirus"/>
</dbReference>
<evidence type="ECO:0000256" key="7">
    <source>
        <dbReference type="ARBA" id="ARBA00022750"/>
    </source>
</evidence>
<evidence type="ECO:0000256" key="19">
    <source>
        <dbReference type="SAM" id="MobiDB-lite"/>
    </source>
</evidence>
<sequence>MEGDVHLYLEVKEVWAGMQFPTPTAEQLKGEVSAPEKPLHKLTVQHKLAMTIILTALTDDIAAEVADLVHPMLMLNALKNTYRHVCDTTVGELKRNYLSRYLDVGGDMLAHIHDTRLMLGDLACYKVIVADEEKRSNFLQSLGPDWNGYVSTLEASRSLEEMLLKAAAEARRRNVQSSRGQATGSAPARSGSAFTAYGGGNGKRKGKCFHCGKMGHYKYECRELMKNPGTIKGTDRRGNDDQSSSDTEERGFAFEVETMGNADGELWIIDSGASSHMTGITSALYDLKELTREVTVTTAGGMRLKATQSGRARLVPSEGTQFVLNDVLYVPGLQRNLISLSKASQAGIRTVFHNGSCVLSRGDSRLVASQNSSGLYVLTTKAVEAAAYQAAAGVDSIDLWHQRLGHLNIRDLIKLLKDNSIPWSGSKRLECRECAAGKLSRRPSKPKVPRALKRGQAVMSIDYVGPMETASHDGFTGMVSIVIEPFHLAAVFPVKDKSSTTQLHAIRNCIGMLKAARPGTRVCVLKSDNAAEYTAGAIAEFCNEQMISQEFSTPYTPQQNGKVERSNRVVVEMARSLLQSSGMSNRFWSDAVLTAAKLHAFGCEAQVWVPAATRRKLDAKTQTGVLLGYGAGGQFRFWIPSGVGSSGRMVISRDAVFYEDKPKGAVELDLPDTDLQVPAHTSEPVGVTEPVGETATGIPDEADRVTKKSVRRLEFEESHAAAEEAVAFAIDEDPTTLEEAMARPDAEAWRQAIEKELKSLKENMTYQEVVPPADVKPVETKWVFRRKTHADGSLDKYKARLVAKGFTQRFGIDYTETFSPVVQHDSIRVVLAVAVQRKWRRRQFDVETTFLNSPLHEAIYIIPPTTEDQAWKKLWKLLKALYGLKQSSRAWYETVTRFLRELGFRACESDPCVLIKVEGATIVVVLLYVDDLLVLSNSNDALDDVESDITQRFSMHTRDIADAFVGFELRDAWNGEALTLSQGQYNRSTAQRFAVDKRLRPRTPMDDSFPSRARLDMELLNESFRPVIGSLLYSSTVTRPDLALSVRLLAQETERPTATIRGGINRAVGYLAGTADLGLLYRRFAQPLLRSSPCWGCAEWECWNSSGADFKIRADDSSRRSDDSSWRSGLKDGQRGHVRSQASVKG</sequence>
<dbReference type="PROSITE" id="PS50994">
    <property type="entry name" value="INTEGRASE"/>
    <property type="match status" value="1"/>
</dbReference>
<dbReference type="Pfam" id="PF25597">
    <property type="entry name" value="SH3_retrovirus"/>
    <property type="match status" value="1"/>
</dbReference>
<dbReference type="Pfam" id="PF07727">
    <property type="entry name" value="RVT_2"/>
    <property type="match status" value="1"/>
</dbReference>
<dbReference type="GO" id="GO:0005524">
    <property type="term" value="F:ATP binding"/>
    <property type="evidence" value="ECO:0007669"/>
    <property type="project" value="UniProtKB-KW"/>
</dbReference>
<gene>
    <name evidence="22" type="ORF">Pfra01_002160900</name>
</gene>
<keyword evidence="18" id="KW-0862">Zinc</keyword>
<reference evidence="22" key="1">
    <citation type="submission" date="2023-04" db="EMBL/GenBank/DDBJ databases">
        <title>Phytophthora fragariaefolia NBRC 109709.</title>
        <authorList>
            <person name="Ichikawa N."/>
            <person name="Sato H."/>
            <person name="Tonouchi N."/>
        </authorList>
    </citation>
    <scope>NUCLEOTIDE SEQUENCE</scope>
    <source>
        <strain evidence="22">NBRC 109709</strain>
    </source>
</reference>
<feature type="domain" description="Integrase catalytic" evidence="21">
    <location>
        <begin position="442"/>
        <end position="592"/>
    </location>
</feature>
<evidence type="ECO:0000256" key="11">
    <source>
        <dbReference type="ARBA" id="ARBA00022842"/>
    </source>
</evidence>
<dbReference type="GO" id="GO:0004519">
    <property type="term" value="F:endonuclease activity"/>
    <property type="evidence" value="ECO:0007669"/>
    <property type="project" value="UniProtKB-KW"/>
</dbReference>
<evidence type="ECO:0000256" key="8">
    <source>
        <dbReference type="ARBA" id="ARBA00022759"/>
    </source>
</evidence>
<keyword evidence="15" id="KW-0917">Virion maturation</keyword>
<protein>
    <submittedName>
        <fullName evidence="22">Unnamed protein product</fullName>
    </submittedName>
</protein>
<evidence type="ECO:0000256" key="17">
    <source>
        <dbReference type="ARBA" id="ARBA00023268"/>
    </source>
</evidence>
<name>A0A9W6Y1F3_9STRA</name>
<dbReference type="Pfam" id="PF13976">
    <property type="entry name" value="gag_pre-integrs"/>
    <property type="match status" value="1"/>
</dbReference>
<dbReference type="GO" id="GO:0003964">
    <property type="term" value="F:RNA-directed DNA polymerase activity"/>
    <property type="evidence" value="ECO:0007669"/>
    <property type="project" value="UniProtKB-KW"/>
</dbReference>
<feature type="domain" description="CCHC-type" evidence="20">
    <location>
        <begin position="207"/>
        <end position="223"/>
    </location>
</feature>
<evidence type="ECO:0000256" key="16">
    <source>
        <dbReference type="ARBA" id="ARBA00023172"/>
    </source>
</evidence>
<evidence type="ECO:0000313" key="22">
    <source>
        <dbReference type="EMBL" id="GMF52662.1"/>
    </source>
</evidence>
<dbReference type="InterPro" id="IPR012337">
    <property type="entry name" value="RNaseH-like_sf"/>
</dbReference>
<keyword evidence="2" id="KW-1188">Viral release from host cell</keyword>
<dbReference type="InterPro" id="IPR001584">
    <property type="entry name" value="Integrase_cat-core"/>
</dbReference>
<dbReference type="Gene3D" id="3.30.420.10">
    <property type="entry name" value="Ribonuclease H-like superfamily/Ribonuclease H"/>
    <property type="match status" value="1"/>
</dbReference>
<evidence type="ECO:0000256" key="3">
    <source>
        <dbReference type="ARBA" id="ARBA00022670"/>
    </source>
</evidence>
<dbReference type="Pfam" id="PF22936">
    <property type="entry name" value="Pol_BBD"/>
    <property type="match status" value="1"/>
</dbReference>
<dbReference type="InterPro" id="IPR039537">
    <property type="entry name" value="Retrotran_Ty1/copia-like"/>
</dbReference>
<keyword evidence="14" id="KW-0548">Nucleotidyltransferase</keyword>
<dbReference type="SUPFAM" id="SSF56672">
    <property type="entry name" value="DNA/RNA polymerases"/>
    <property type="match status" value="1"/>
</dbReference>
<evidence type="ECO:0000256" key="14">
    <source>
        <dbReference type="ARBA" id="ARBA00022932"/>
    </source>
</evidence>
<feature type="region of interest" description="Disordered" evidence="19">
    <location>
        <begin position="228"/>
        <end position="251"/>
    </location>
</feature>
<dbReference type="InterPro" id="IPR013103">
    <property type="entry name" value="RVT_2"/>
</dbReference>
<keyword evidence="5" id="KW-0479">Metal-binding</keyword>
<keyword evidence="10" id="KW-0067">ATP-binding</keyword>
<keyword evidence="18" id="KW-0863">Zinc-finger</keyword>
<keyword evidence="16" id="KW-0233">DNA recombination</keyword>
<keyword evidence="6" id="KW-0547">Nucleotide-binding</keyword>
<evidence type="ECO:0000256" key="15">
    <source>
        <dbReference type="ARBA" id="ARBA00023113"/>
    </source>
</evidence>
<evidence type="ECO:0000256" key="5">
    <source>
        <dbReference type="ARBA" id="ARBA00022723"/>
    </source>
</evidence>
<keyword evidence="17" id="KW-0511">Multifunctional enzyme</keyword>
<evidence type="ECO:0000256" key="4">
    <source>
        <dbReference type="ARBA" id="ARBA00022722"/>
    </source>
</evidence>
<dbReference type="GO" id="GO:0015074">
    <property type="term" value="P:DNA integration"/>
    <property type="evidence" value="ECO:0007669"/>
    <property type="project" value="UniProtKB-KW"/>
</dbReference>
<feature type="region of interest" description="Disordered" evidence="19">
    <location>
        <begin position="676"/>
        <end position="697"/>
    </location>
</feature>
<dbReference type="GO" id="GO:0004190">
    <property type="term" value="F:aspartic-type endopeptidase activity"/>
    <property type="evidence" value="ECO:0007669"/>
    <property type="project" value="UniProtKB-KW"/>
</dbReference>
<evidence type="ECO:0000256" key="18">
    <source>
        <dbReference type="PROSITE-ProRule" id="PRU00047"/>
    </source>
</evidence>
<dbReference type="SMART" id="SM00343">
    <property type="entry name" value="ZnF_C2HC"/>
    <property type="match status" value="1"/>
</dbReference>
<dbReference type="InterPro" id="IPR043502">
    <property type="entry name" value="DNA/RNA_pol_sf"/>
</dbReference>
<dbReference type="GO" id="GO:0003887">
    <property type="term" value="F:DNA-directed DNA polymerase activity"/>
    <property type="evidence" value="ECO:0007669"/>
    <property type="project" value="UniProtKB-KW"/>
</dbReference>
<keyword evidence="14" id="KW-0239">DNA-directed DNA polymerase</keyword>
<dbReference type="InterPro" id="IPR054722">
    <property type="entry name" value="PolX-like_BBD"/>
</dbReference>
<comment type="caution">
    <text evidence="22">The sequence shown here is derived from an EMBL/GenBank/DDBJ whole genome shotgun (WGS) entry which is preliminary data.</text>
</comment>